<dbReference type="RefSeq" id="WP_091267401.1">
    <property type="nucleotide sequence ID" value="NZ_FNFK01000030.1"/>
</dbReference>
<dbReference type="NCBIfam" id="TIGR00333">
    <property type="entry name" value="nrdI"/>
    <property type="match status" value="1"/>
</dbReference>
<dbReference type="AlphaFoldDB" id="A0A1G9BX39"/>
<dbReference type="InterPro" id="IPR029039">
    <property type="entry name" value="Flavoprotein-like_sf"/>
</dbReference>
<evidence type="ECO:0000313" key="2">
    <source>
        <dbReference type="Proteomes" id="UP000199433"/>
    </source>
</evidence>
<evidence type="ECO:0000313" key="1">
    <source>
        <dbReference type="EMBL" id="SDK43525.1"/>
    </source>
</evidence>
<dbReference type="PANTHER" id="PTHR37297">
    <property type="entry name" value="PROTEIN NRDI"/>
    <property type="match status" value="1"/>
</dbReference>
<dbReference type="Gene3D" id="3.40.50.360">
    <property type="match status" value="1"/>
</dbReference>
<dbReference type="SUPFAM" id="SSF52218">
    <property type="entry name" value="Flavoproteins"/>
    <property type="match status" value="1"/>
</dbReference>
<dbReference type="OrthoDB" id="350535at2"/>
<dbReference type="Pfam" id="PF07972">
    <property type="entry name" value="Flavodoxin_NdrI"/>
    <property type="match status" value="1"/>
</dbReference>
<dbReference type="Proteomes" id="UP000199433">
    <property type="component" value="Unassembled WGS sequence"/>
</dbReference>
<sequence>MKVVYFSLTGQTRKFVKKLNMDLLELDPANPFIDMEEPFIIVTPTYDGEVSDLLNDFLETGRNKDLFKGIAGGGNLNFGKLFIFTAKDIAEAYQVPLLHQFEFQGTDEDVRKLKKAVKDLGFEQHSER</sequence>
<dbReference type="PIRSF" id="PIRSF005087">
    <property type="entry name" value="NrdI"/>
    <property type="match status" value="1"/>
</dbReference>
<proteinExistence type="predicted"/>
<reference evidence="2" key="1">
    <citation type="submission" date="2016-10" db="EMBL/GenBank/DDBJ databases">
        <authorList>
            <person name="Varghese N."/>
            <person name="Submissions S."/>
        </authorList>
    </citation>
    <scope>NUCLEOTIDE SEQUENCE [LARGE SCALE GENOMIC DNA]</scope>
    <source>
        <strain evidence="2">DSM 19181</strain>
    </source>
</reference>
<dbReference type="PANTHER" id="PTHR37297:SF1">
    <property type="entry name" value="PROTEIN NRDI"/>
    <property type="match status" value="1"/>
</dbReference>
<keyword evidence="2" id="KW-1185">Reference proteome</keyword>
<dbReference type="STRING" id="426701.SAMN04488098_103017"/>
<accession>A0A1G9BX39</accession>
<dbReference type="InterPro" id="IPR004465">
    <property type="entry name" value="RNR_NrdI"/>
</dbReference>
<organism evidence="1 2">
    <name type="scientific">Alkalibacterium thalassium</name>
    <dbReference type="NCBI Taxonomy" id="426701"/>
    <lineage>
        <taxon>Bacteria</taxon>
        <taxon>Bacillati</taxon>
        <taxon>Bacillota</taxon>
        <taxon>Bacilli</taxon>
        <taxon>Lactobacillales</taxon>
        <taxon>Carnobacteriaceae</taxon>
        <taxon>Alkalibacterium</taxon>
    </lineage>
</organism>
<dbReference type="GO" id="GO:0010181">
    <property type="term" value="F:FMN binding"/>
    <property type="evidence" value="ECO:0007669"/>
    <property type="project" value="InterPro"/>
</dbReference>
<dbReference type="EMBL" id="FNFK01000030">
    <property type="protein sequence ID" value="SDK43525.1"/>
    <property type="molecule type" value="Genomic_DNA"/>
</dbReference>
<protein>
    <submittedName>
        <fullName evidence="1">Protein involved in ribonucleotide reduction</fullName>
    </submittedName>
</protein>
<name>A0A1G9BX39_9LACT</name>
<gene>
    <name evidence="1" type="ORF">SAMN04488098_103017</name>
</gene>